<dbReference type="GO" id="GO:0003676">
    <property type="term" value="F:nucleic acid binding"/>
    <property type="evidence" value="ECO:0007669"/>
    <property type="project" value="InterPro"/>
</dbReference>
<gene>
    <name evidence="4" type="ORF">CBR_g32203</name>
</gene>
<feature type="domain" description="CCHC-type" evidence="3">
    <location>
        <begin position="591"/>
        <end position="606"/>
    </location>
</feature>
<protein>
    <recommendedName>
        <fullName evidence="3">CCHC-type domain-containing protein</fullName>
    </recommendedName>
</protein>
<proteinExistence type="predicted"/>
<feature type="compositionally biased region" description="Low complexity" evidence="2">
    <location>
        <begin position="264"/>
        <end position="301"/>
    </location>
</feature>
<feature type="region of interest" description="Disordered" evidence="2">
    <location>
        <begin position="212"/>
        <end position="242"/>
    </location>
</feature>
<dbReference type="GO" id="GO:0008270">
    <property type="term" value="F:zinc ion binding"/>
    <property type="evidence" value="ECO:0007669"/>
    <property type="project" value="UniProtKB-KW"/>
</dbReference>
<evidence type="ECO:0000259" key="3">
    <source>
        <dbReference type="PROSITE" id="PS50158"/>
    </source>
</evidence>
<feature type="compositionally biased region" description="Acidic residues" evidence="2">
    <location>
        <begin position="212"/>
        <end position="226"/>
    </location>
</feature>
<keyword evidence="1" id="KW-0862">Zinc</keyword>
<name>A0A388JN26_CHABU</name>
<dbReference type="Gene3D" id="2.40.70.10">
    <property type="entry name" value="Acid Proteases"/>
    <property type="match status" value="1"/>
</dbReference>
<dbReference type="Proteomes" id="UP000265515">
    <property type="component" value="Unassembled WGS sequence"/>
</dbReference>
<evidence type="ECO:0000256" key="2">
    <source>
        <dbReference type="SAM" id="MobiDB-lite"/>
    </source>
</evidence>
<organism evidence="4 5">
    <name type="scientific">Chara braunii</name>
    <name type="common">Braun's stonewort</name>
    <dbReference type="NCBI Taxonomy" id="69332"/>
    <lineage>
        <taxon>Eukaryota</taxon>
        <taxon>Viridiplantae</taxon>
        <taxon>Streptophyta</taxon>
        <taxon>Charophyceae</taxon>
        <taxon>Charales</taxon>
        <taxon>Characeae</taxon>
        <taxon>Chara</taxon>
    </lineage>
</organism>
<dbReference type="InterPro" id="IPR001878">
    <property type="entry name" value="Znf_CCHC"/>
</dbReference>
<reference evidence="4 5" key="1">
    <citation type="journal article" date="2018" name="Cell">
        <title>The Chara Genome: Secondary Complexity and Implications for Plant Terrestrialization.</title>
        <authorList>
            <person name="Nishiyama T."/>
            <person name="Sakayama H."/>
            <person name="Vries J.D."/>
            <person name="Buschmann H."/>
            <person name="Saint-Marcoux D."/>
            <person name="Ullrich K.K."/>
            <person name="Haas F.B."/>
            <person name="Vanderstraeten L."/>
            <person name="Becker D."/>
            <person name="Lang D."/>
            <person name="Vosolsobe S."/>
            <person name="Rombauts S."/>
            <person name="Wilhelmsson P.K.I."/>
            <person name="Janitza P."/>
            <person name="Kern R."/>
            <person name="Heyl A."/>
            <person name="Rumpler F."/>
            <person name="Villalobos L.I.A.C."/>
            <person name="Clay J.M."/>
            <person name="Skokan R."/>
            <person name="Toyoda A."/>
            <person name="Suzuki Y."/>
            <person name="Kagoshima H."/>
            <person name="Schijlen E."/>
            <person name="Tajeshwar N."/>
            <person name="Catarino B."/>
            <person name="Hetherington A.J."/>
            <person name="Saltykova A."/>
            <person name="Bonnot C."/>
            <person name="Breuninger H."/>
            <person name="Symeonidi A."/>
            <person name="Radhakrishnan G.V."/>
            <person name="Van Nieuwerburgh F."/>
            <person name="Deforce D."/>
            <person name="Chang C."/>
            <person name="Karol K.G."/>
            <person name="Hedrich R."/>
            <person name="Ulvskov P."/>
            <person name="Glockner G."/>
            <person name="Delwiche C.F."/>
            <person name="Petrasek J."/>
            <person name="Van de Peer Y."/>
            <person name="Friml J."/>
            <person name="Beilby M."/>
            <person name="Dolan L."/>
            <person name="Kohara Y."/>
            <person name="Sugano S."/>
            <person name="Fujiyama A."/>
            <person name="Delaux P.-M."/>
            <person name="Quint M."/>
            <person name="TheiBen G."/>
            <person name="Hagemann M."/>
            <person name="Harholt J."/>
            <person name="Dunand C."/>
            <person name="Zachgo S."/>
            <person name="Langdale J."/>
            <person name="Maumus F."/>
            <person name="Straeten D.V.D."/>
            <person name="Gould S.B."/>
            <person name="Rensing S.A."/>
        </authorList>
    </citation>
    <scope>NUCLEOTIDE SEQUENCE [LARGE SCALE GENOMIC DNA]</scope>
    <source>
        <strain evidence="4 5">S276</strain>
    </source>
</reference>
<accession>A0A388JN26</accession>
<dbReference type="Gramene" id="GBG59188">
    <property type="protein sequence ID" value="GBG59188"/>
    <property type="gene ID" value="CBR_g32203"/>
</dbReference>
<feature type="region of interest" description="Disordered" evidence="2">
    <location>
        <begin position="260"/>
        <end position="315"/>
    </location>
</feature>
<sequence>MDRKATHIPSKYDGKDDIESWINFMRSYFDVLGTLPVTQSLVLGTNVEPAVRGFLEVQAIQSDYKRIDLNKWLKTTPVATPEVLLIKQYVDPHVAAKARLKLDKFKPSKWTGSMHSLQRYVSKFSATPDLEMTAQSYLDMIKGAVPSTVTHRLGRGLIKYTDWLSLMRDLVKLEAKDLPGGSGGKKTTSRKWFPGSNRFASYDLLEVDEETFTEDPSLGDDQEQDCEASCSSSAHESDYVDDDESMNAFKKTAFKSGQSAVGTQAPASSSSHPAAAAAGQQSVQPLVQQQVPAGPQQQWVPKTALSPPERFTGGKKEEDLNTWLRTVPMWVRAKQTQLEQEVIVAASYLKGSAARWLDGSVAHNDFGRKFDDWAQTHTLDSFLELVEQRWHNPQHAQQATDALARLDSKKYKTALELTNAVEKIVVFPGVRYDLEILLPMYLRCLPTDIKDMLVSEASIDVHNLSSFSKKALDLEAKLGSAQQVPMDGRKKTFPQDWKKKGSRLMMIDSEANLDEIDDISALVGDTNIGGEEIVEGGTLARAIAKGKAVDKHKGGQQKSQGKDQVSPNVPTWVKVELEQGVWRDRYTQGACINCGQYGHTQYKCKNSKVLEGSVVEVNVGGRKCGAFADIDYTGNFISCDGVERLWLGARVQRLSRVVASTSSNKERTVLQDYVKNLACTFSYGGEEFNHKISFLVSDDLQFEMLLGMYYLEVAKPQFETERCLSMCCQMEGPLD</sequence>
<dbReference type="EMBL" id="BFEA01000003">
    <property type="protein sequence ID" value="GBG59188.1"/>
    <property type="molecule type" value="Genomic_DNA"/>
</dbReference>
<keyword evidence="1" id="KW-0863">Zinc-finger</keyword>
<keyword evidence="1" id="KW-0479">Metal-binding</keyword>
<dbReference type="AlphaFoldDB" id="A0A388JN26"/>
<dbReference type="PROSITE" id="PS50158">
    <property type="entry name" value="ZF_CCHC"/>
    <property type="match status" value="1"/>
</dbReference>
<keyword evidence="5" id="KW-1185">Reference proteome</keyword>
<evidence type="ECO:0000313" key="5">
    <source>
        <dbReference type="Proteomes" id="UP000265515"/>
    </source>
</evidence>
<comment type="caution">
    <text evidence="4">The sequence shown here is derived from an EMBL/GenBank/DDBJ whole genome shotgun (WGS) entry which is preliminary data.</text>
</comment>
<dbReference type="InterPro" id="IPR021109">
    <property type="entry name" value="Peptidase_aspartic_dom_sf"/>
</dbReference>
<evidence type="ECO:0000256" key="1">
    <source>
        <dbReference type="PROSITE-ProRule" id="PRU00047"/>
    </source>
</evidence>
<evidence type="ECO:0000313" key="4">
    <source>
        <dbReference type="EMBL" id="GBG59188.1"/>
    </source>
</evidence>